<proteinExistence type="inferred from homology"/>
<evidence type="ECO:0000256" key="4">
    <source>
        <dbReference type="ARBA" id="ARBA00022475"/>
    </source>
</evidence>
<dbReference type="InterPro" id="IPR058781">
    <property type="entry name" value="HH_AprE-like"/>
</dbReference>
<evidence type="ECO:0000256" key="8">
    <source>
        <dbReference type="ARBA" id="ARBA00023136"/>
    </source>
</evidence>
<keyword evidence="5 9" id="KW-0997">Cell inner membrane</keyword>
<organism evidence="13 14">
    <name type="scientific">Roseobacter sinensis</name>
    <dbReference type="NCBI Taxonomy" id="2931391"/>
    <lineage>
        <taxon>Bacteria</taxon>
        <taxon>Pseudomonadati</taxon>
        <taxon>Pseudomonadota</taxon>
        <taxon>Alphaproteobacteria</taxon>
        <taxon>Rhodobacterales</taxon>
        <taxon>Roseobacteraceae</taxon>
        <taxon>Roseobacter</taxon>
    </lineage>
</organism>
<dbReference type="Gene3D" id="2.40.30.170">
    <property type="match status" value="1"/>
</dbReference>
<keyword evidence="3 9" id="KW-0813">Transport</keyword>
<dbReference type="InterPro" id="IPR050739">
    <property type="entry name" value="MFP"/>
</dbReference>
<evidence type="ECO:0000256" key="1">
    <source>
        <dbReference type="ARBA" id="ARBA00004377"/>
    </source>
</evidence>
<evidence type="ECO:0000256" key="9">
    <source>
        <dbReference type="RuleBase" id="RU365093"/>
    </source>
</evidence>
<keyword evidence="8" id="KW-0472">Membrane</keyword>
<comment type="caution">
    <text evidence="13">The sequence shown here is derived from an EMBL/GenBank/DDBJ whole genome shotgun (WGS) entry which is preliminary data.</text>
</comment>
<feature type="coiled-coil region" evidence="10">
    <location>
        <begin position="252"/>
        <end position="286"/>
    </location>
</feature>
<dbReference type="Pfam" id="PF26002">
    <property type="entry name" value="Beta-barrel_AprE"/>
    <property type="match status" value="1"/>
</dbReference>
<dbReference type="EMBL" id="JALIEB010000001">
    <property type="protein sequence ID" value="MCV3269927.1"/>
    <property type="molecule type" value="Genomic_DNA"/>
</dbReference>
<keyword evidence="7" id="KW-1133">Transmembrane helix</keyword>
<comment type="subcellular location">
    <subcellularLocation>
        <location evidence="1 9">Cell inner membrane</location>
        <topology evidence="1 9">Single-pass membrane protein</topology>
    </subcellularLocation>
</comment>
<feature type="domain" description="AprE-like long alpha-helical hairpin" evidence="11">
    <location>
        <begin position="89"/>
        <end position="278"/>
    </location>
</feature>
<keyword evidence="14" id="KW-1185">Reference proteome</keyword>
<name>A0ABT3B8N0_9RHOB</name>
<evidence type="ECO:0000256" key="10">
    <source>
        <dbReference type="SAM" id="Coils"/>
    </source>
</evidence>
<comment type="similarity">
    <text evidence="2 9">Belongs to the membrane fusion protein (MFP) (TC 8.A.1) family.</text>
</comment>
<evidence type="ECO:0000256" key="2">
    <source>
        <dbReference type="ARBA" id="ARBA00009477"/>
    </source>
</evidence>
<keyword evidence="10" id="KW-0175">Coiled coil</keyword>
<keyword evidence="6" id="KW-0812">Transmembrane</keyword>
<dbReference type="Gene3D" id="2.40.50.100">
    <property type="match status" value="1"/>
</dbReference>
<dbReference type="Proteomes" id="UP001208690">
    <property type="component" value="Unassembled WGS sequence"/>
</dbReference>
<feature type="domain" description="AprE-like beta-barrel" evidence="12">
    <location>
        <begin position="321"/>
        <end position="411"/>
    </location>
</feature>
<protein>
    <recommendedName>
        <fullName evidence="9">Membrane fusion protein (MFP) family protein</fullName>
    </recommendedName>
</protein>
<sequence length="434" mass="47962">MSEAGKWSARKPLILGFVGLVVLLGGFGAWAAMTQISGAVVSSGRFEVDRNRQIVQHETGGTVAEILVDEGDSVDAGDLLLKLDGAQLRSQLAIVEDQLFELMARRGRLEAERDETDAIDFEPEVMTAGQTDEDVLELIEGQRNLFNARRLSVAQEIEQLSKQSGQIRSQIVGIEAQEVSLSEQLALIEEELANQTSLLERQLTQAGTVLSLQREAARLNGQLGELAASKAQAEGRITEIDIEQLRLSTGTREEAITQLRDLRARELELMEQRNALREEIDRLNIRAPVSGIVYDMQVRTPRSVIRAAEPVLFLVPQDRPLVIAARVDLIHIDQLVAGQDVTLRLSALDQRTTPELYGSVVQISADAFEDEATGQSYYRAEIVLNEGEMEKLAEGTILIPGMPVEAYIKTGDRTPIAYLVKPMADYFARAFRES</sequence>
<dbReference type="RefSeq" id="WP_263842256.1">
    <property type="nucleotide sequence ID" value="NZ_JALIEB010000001.1"/>
</dbReference>
<reference evidence="13 14" key="1">
    <citation type="submission" date="2022-04" db="EMBL/GenBank/DDBJ databases">
        <title>Roseobacter sp. WL0113 is a bacterium isolated from neritic sediment.</title>
        <authorList>
            <person name="Wang L."/>
            <person name="He W."/>
            <person name="Zhang D.-F."/>
        </authorList>
    </citation>
    <scope>NUCLEOTIDE SEQUENCE [LARGE SCALE GENOMIC DNA]</scope>
    <source>
        <strain evidence="13 14">WL0113</strain>
    </source>
</reference>
<dbReference type="PANTHER" id="PTHR30386">
    <property type="entry name" value="MEMBRANE FUSION SUBUNIT OF EMRAB-TOLC MULTIDRUG EFFLUX PUMP"/>
    <property type="match status" value="1"/>
</dbReference>
<evidence type="ECO:0000256" key="7">
    <source>
        <dbReference type="ARBA" id="ARBA00022989"/>
    </source>
</evidence>
<dbReference type="Pfam" id="PF25994">
    <property type="entry name" value="HH_AprE"/>
    <property type="match status" value="1"/>
</dbReference>
<dbReference type="NCBIfam" id="TIGR01843">
    <property type="entry name" value="type_I_hlyD"/>
    <property type="match status" value="1"/>
</dbReference>
<evidence type="ECO:0000313" key="13">
    <source>
        <dbReference type="EMBL" id="MCV3269927.1"/>
    </source>
</evidence>
<evidence type="ECO:0000256" key="3">
    <source>
        <dbReference type="ARBA" id="ARBA00022448"/>
    </source>
</evidence>
<dbReference type="PANTHER" id="PTHR30386:SF17">
    <property type="entry name" value="ALKALINE PROTEASE SECRETION PROTEIN APRE"/>
    <property type="match status" value="1"/>
</dbReference>
<dbReference type="InterPro" id="IPR058982">
    <property type="entry name" value="Beta-barrel_AprE"/>
</dbReference>
<keyword evidence="4 9" id="KW-1003">Cell membrane</keyword>
<evidence type="ECO:0000313" key="14">
    <source>
        <dbReference type="Proteomes" id="UP001208690"/>
    </source>
</evidence>
<accession>A0ABT3B8N0</accession>
<evidence type="ECO:0000259" key="12">
    <source>
        <dbReference type="Pfam" id="PF26002"/>
    </source>
</evidence>
<evidence type="ECO:0000259" key="11">
    <source>
        <dbReference type="Pfam" id="PF25994"/>
    </source>
</evidence>
<dbReference type="PRINTS" id="PR01490">
    <property type="entry name" value="RTXTOXIND"/>
</dbReference>
<evidence type="ECO:0000256" key="5">
    <source>
        <dbReference type="ARBA" id="ARBA00022519"/>
    </source>
</evidence>
<dbReference type="InterPro" id="IPR010129">
    <property type="entry name" value="T1SS_HlyD"/>
</dbReference>
<evidence type="ECO:0000256" key="6">
    <source>
        <dbReference type="ARBA" id="ARBA00022692"/>
    </source>
</evidence>
<gene>
    <name evidence="13" type="ORF">MUB52_00670</name>
</gene>